<dbReference type="EMBL" id="CP165727">
    <property type="protein sequence ID" value="XDV68641.1"/>
    <property type="molecule type" value="Genomic_DNA"/>
</dbReference>
<evidence type="ECO:0000313" key="2">
    <source>
        <dbReference type="EMBL" id="XDV68641.1"/>
    </source>
</evidence>
<evidence type="ECO:0000259" key="1">
    <source>
        <dbReference type="PROSITE" id="PS51186"/>
    </source>
</evidence>
<dbReference type="RefSeq" id="WP_369780134.1">
    <property type="nucleotide sequence ID" value="NZ_CP165727.1"/>
</dbReference>
<dbReference type="PROSITE" id="PS51186">
    <property type="entry name" value="GNAT"/>
    <property type="match status" value="1"/>
</dbReference>
<dbReference type="AlphaFoldDB" id="A0AB39YFZ7"/>
<reference evidence="2" key="1">
    <citation type="submission" date="2024-08" db="EMBL/GenBank/DDBJ databases">
        <authorList>
            <person name="Yu S.T."/>
        </authorList>
    </citation>
    <scope>NUCLEOTIDE SEQUENCE</scope>
    <source>
        <strain evidence="2">R33</strain>
    </source>
</reference>
<sequence length="180" mass="20145">MTHSVILKHHTDLDDVREDLIKVYASVRGDLLHLPNYQVETFTERLDRHGNDPGWEAVMAHAPDGEPIGYAYANTVEPGNRWWTRMDAPAPAEYAGSTSLAIKEIGVVKPWRGQGLAQTMHDELLRHRDEDYVSLLVNPAAGDGKVMRLYEGWGYVQIGSQQPSPDSPPLHCLGRLVKQP</sequence>
<dbReference type="SUPFAM" id="SSF55729">
    <property type="entry name" value="Acyl-CoA N-acyltransferases (Nat)"/>
    <property type="match status" value="1"/>
</dbReference>
<dbReference type="Gene3D" id="3.40.630.30">
    <property type="match status" value="1"/>
</dbReference>
<protein>
    <submittedName>
        <fullName evidence="2">GNAT family N-acetyltransferase</fullName>
    </submittedName>
</protein>
<feature type="domain" description="N-acetyltransferase" evidence="1">
    <location>
        <begin position="11"/>
        <end position="180"/>
    </location>
</feature>
<dbReference type="InterPro" id="IPR016181">
    <property type="entry name" value="Acyl_CoA_acyltransferase"/>
</dbReference>
<gene>
    <name evidence="2" type="ORF">AB5J51_40085</name>
</gene>
<organism evidence="2">
    <name type="scientific">Streptomyces sp. R33</name>
    <dbReference type="NCBI Taxonomy" id="3238629"/>
    <lineage>
        <taxon>Bacteria</taxon>
        <taxon>Bacillati</taxon>
        <taxon>Actinomycetota</taxon>
        <taxon>Actinomycetes</taxon>
        <taxon>Kitasatosporales</taxon>
        <taxon>Streptomycetaceae</taxon>
        <taxon>Streptomyces</taxon>
    </lineage>
</organism>
<dbReference type="GO" id="GO:0016747">
    <property type="term" value="F:acyltransferase activity, transferring groups other than amino-acyl groups"/>
    <property type="evidence" value="ECO:0007669"/>
    <property type="project" value="InterPro"/>
</dbReference>
<proteinExistence type="predicted"/>
<dbReference type="InterPro" id="IPR000182">
    <property type="entry name" value="GNAT_dom"/>
</dbReference>
<accession>A0AB39YFZ7</accession>
<name>A0AB39YFZ7_9ACTN</name>